<dbReference type="Pfam" id="PF13229">
    <property type="entry name" value="Beta_helix"/>
    <property type="match status" value="1"/>
</dbReference>
<dbReference type="InterPro" id="IPR039448">
    <property type="entry name" value="Beta_helix"/>
</dbReference>
<dbReference type="SUPFAM" id="SSF51126">
    <property type="entry name" value="Pectin lyase-like"/>
    <property type="match status" value="1"/>
</dbReference>
<dbReference type="PANTHER" id="PTHR46769:SF2">
    <property type="entry name" value="FIBROCYSTIN-L ISOFORM 2 PRECURSOR-RELATED"/>
    <property type="match status" value="1"/>
</dbReference>
<dbReference type="EMBL" id="HBNS01007005">
    <property type="protein sequence ID" value="CAE4589515.1"/>
    <property type="molecule type" value="Transcribed_RNA"/>
</dbReference>
<proteinExistence type="predicted"/>
<gene>
    <name evidence="3" type="ORF">DBRI00130_LOCUS5667</name>
</gene>
<organism evidence="3">
    <name type="scientific">Ditylum brightwellii</name>
    <dbReference type="NCBI Taxonomy" id="49249"/>
    <lineage>
        <taxon>Eukaryota</taxon>
        <taxon>Sar</taxon>
        <taxon>Stramenopiles</taxon>
        <taxon>Ochrophyta</taxon>
        <taxon>Bacillariophyta</taxon>
        <taxon>Mediophyceae</taxon>
        <taxon>Lithodesmiophycidae</taxon>
        <taxon>Lithodesmiales</taxon>
        <taxon>Lithodesmiaceae</taxon>
        <taxon>Ditylum</taxon>
    </lineage>
</organism>
<dbReference type="Gene3D" id="2.60.120.260">
    <property type="entry name" value="Galactose-binding domain-like"/>
    <property type="match status" value="1"/>
</dbReference>
<reference evidence="3" key="1">
    <citation type="submission" date="2021-01" db="EMBL/GenBank/DDBJ databases">
        <authorList>
            <person name="Corre E."/>
            <person name="Pelletier E."/>
            <person name="Niang G."/>
            <person name="Scheremetjew M."/>
            <person name="Finn R."/>
            <person name="Kale V."/>
            <person name="Holt S."/>
            <person name="Cochrane G."/>
            <person name="Meng A."/>
            <person name="Brown T."/>
            <person name="Cohen L."/>
        </authorList>
    </citation>
    <scope>NUCLEOTIDE SEQUENCE</scope>
    <source>
        <strain evidence="3">GSO104</strain>
    </source>
</reference>
<keyword evidence="1" id="KW-0732">Signal</keyword>
<dbReference type="Gene3D" id="2.160.20.10">
    <property type="entry name" value="Single-stranded right-handed beta-helix, Pectin lyase-like"/>
    <property type="match status" value="1"/>
</dbReference>
<dbReference type="SUPFAM" id="SSF49785">
    <property type="entry name" value="Galactose-binding domain-like"/>
    <property type="match status" value="1"/>
</dbReference>
<sequence length="1319" mass="142985">MGDVMLTNSNPNIKQEDNQKILTLASVDVAEGTVTVNLSKSQIGDPFTLKLEPMMAAEVASLNRPVKFTSVKDNSGAHGGHLIIYHTPHVAQLLEGVEVRAFGQSGILGRYPIHFHHSQNVDGSIIRKNVVRDSEQRCIVVHGTNFVMVENNVAYDTRGHCFIAAEDGYETDNTFKDNLGARTKRGVNLPGSSNDLRCSTFWITNPNNYFIGNVAAGCVLSGFWFEEPKQDPVYLFKDNVAHNNMNAGINLYPHGYSPPSPAYFDNLTLYNNGKGMFMKRTKNIRIRNSFFAWNSVGLQYFKNNGYAIIQNTTFHATPPGHADTICPTSTGIDFAYETSGKRLRIKDSSFVGYNNPNCDTVGLALRLVNLQSSSSTSGTLPRLDQVTFDPPGKNSTFGITPDSFFDSRIIILEDSDGSMTGEQGFFVNNAAVGPFSLDVCTSTEGRRPKTMFCAGSCLHTVSIEARELIGGSTKLRVTSRSDSNKTHQFEASGSTSDPAYNIKFSLDLTPSDEYDVSFVYAQTGETVFLSATVTLGEAKGYCEVDDQLVEGSFILPTPPLDSFDLFPHTNATDSAAQSGLATNGDSLYDFDSGDWVTYTGIWFGAVGDTARIRLQFSAFNDGGKIEARLGGVDGEIIGYFYPWNTYGEYEDAAFDIDTDVQGLQQLTFKSTSSSDVMNFTWFELAPECESTGFICLDNSDCCSNTCGSTGFCESPPPSTYFVGYEHRGCSGRNELGTVTKPTVEDCAVACDELPTCMSFEYRMTTTSCQLSSSCSYSLTVPSSDWNFYVKVQDGVAANGNPEGNYYLWLLENAAEISPVELVEASSLQLSMASYYIGYHNGGCVGRNELGLTAQTSVEDCATACDAESTCVSFEYKKGSSTTCQLSSSCDHYSMKGNDPNSDYTWYLNIPDGFTTHTIQGGRAYMWLINVLAPSNMPSVAHSSSPSASPSVINGGGDTEFATYYMGYNTGGCAGRNELGITNKPVVEECAAACDALSTCVSFEYKRSSTACQLSSTCDRFDLTLNEVGNSYHWYLKVNDEVAISENPTPYAYLWLLDNLNEREVTSPAGVTSTNYYIGYNTGGCVGRNELLVTTKPVVEECAAECDKLSACVSFEYKREATNCHLSSTCNDLSLTVNEVGNSYMWYERANSYTGHATTGGNAYLWLMETPTSSPTMSPVTLEPTSIEPTCLHITTGGVRYDDGYLDVFVNTGDGNGYVGVTQSGVKYALNSVVLEKCYSGLVGLQVKNSNANAWAGSIETSVDGGLSYTPMVCKDNCTPVGDSTASIVVDGDANGDRAVKCLNGDTCTLVNSGSWDSTA</sequence>
<dbReference type="InterPro" id="IPR005084">
    <property type="entry name" value="CBM6"/>
</dbReference>
<name>A0A7S4QP41_9STRA</name>
<dbReference type="CDD" id="cd04084">
    <property type="entry name" value="CBM6_xylanase-like"/>
    <property type="match status" value="1"/>
</dbReference>
<dbReference type="InterPro" id="IPR003609">
    <property type="entry name" value="Pan_app"/>
</dbReference>
<evidence type="ECO:0000256" key="1">
    <source>
        <dbReference type="ARBA" id="ARBA00022729"/>
    </source>
</evidence>
<dbReference type="Gene3D" id="3.50.4.10">
    <property type="entry name" value="Hepatocyte Growth Factor"/>
    <property type="match status" value="3"/>
</dbReference>
<dbReference type="PANTHER" id="PTHR46769">
    <property type="entry name" value="POLYCYSTIC KIDNEY AND HEPATIC DISEASE 1 (AUTOSOMAL RECESSIVE)-LIKE 1"/>
    <property type="match status" value="1"/>
</dbReference>
<accession>A0A7S4QP41</accession>
<dbReference type="GO" id="GO:0030246">
    <property type="term" value="F:carbohydrate binding"/>
    <property type="evidence" value="ECO:0007669"/>
    <property type="project" value="InterPro"/>
</dbReference>
<protein>
    <recommendedName>
        <fullName evidence="2">Apple domain-containing protein</fullName>
    </recommendedName>
</protein>
<feature type="domain" description="Apple" evidence="2">
    <location>
        <begin position="712"/>
        <end position="792"/>
    </location>
</feature>
<dbReference type="InterPro" id="IPR055401">
    <property type="entry name" value="CEMIP_beta-hel_dom"/>
</dbReference>
<dbReference type="InterPro" id="IPR008979">
    <property type="entry name" value="Galactose-bd-like_sf"/>
</dbReference>
<evidence type="ECO:0000313" key="3">
    <source>
        <dbReference type="EMBL" id="CAE4589515.1"/>
    </source>
</evidence>
<dbReference type="Pfam" id="PF03422">
    <property type="entry name" value="CBM_6"/>
    <property type="match status" value="1"/>
</dbReference>
<dbReference type="Pfam" id="PF24606">
    <property type="entry name" value="CEMIP_beta-hel"/>
    <property type="match status" value="1"/>
</dbReference>
<dbReference type="InterPro" id="IPR052387">
    <property type="entry name" value="Fibrocystin"/>
</dbReference>
<dbReference type="InterPro" id="IPR011050">
    <property type="entry name" value="Pectin_lyase_fold/virulence"/>
</dbReference>
<dbReference type="PROSITE" id="PS50948">
    <property type="entry name" value="PAN"/>
    <property type="match status" value="1"/>
</dbReference>
<evidence type="ECO:0000259" key="2">
    <source>
        <dbReference type="PROSITE" id="PS50948"/>
    </source>
</evidence>
<dbReference type="SMART" id="SM00473">
    <property type="entry name" value="PAN_AP"/>
    <property type="match status" value="4"/>
</dbReference>
<dbReference type="Pfam" id="PF14295">
    <property type="entry name" value="PAN_4"/>
    <property type="match status" value="4"/>
</dbReference>
<dbReference type="InterPro" id="IPR012334">
    <property type="entry name" value="Pectin_lyas_fold"/>
</dbReference>